<evidence type="ECO:0000256" key="1">
    <source>
        <dbReference type="SAM" id="SignalP"/>
    </source>
</evidence>
<sequence length="69" mass="7543">MALPRKASKASLAITIFTAMLLMMMICADAAPDFQKLGRRFLEVSVQQDYPGSYGTGWGAFLPPTHPQP</sequence>
<dbReference type="AlphaFoldDB" id="A0A218XJC1"/>
<evidence type="ECO:0000313" key="3">
    <source>
        <dbReference type="Proteomes" id="UP000197138"/>
    </source>
</evidence>
<accession>A0A218XJC1</accession>
<evidence type="ECO:0008006" key="4">
    <source>
        <dbReference type="Google" id="ProtNLM"/>
    </source>
</evidence>
<evidence type="ECO:0000313" key="2">
    <source>
        <dbReference type="EMBL" id="OWM85063.1"/>
    </source>
</evidence>
<keyword evidence="1" id="KW-0732">Signal</keyword>
<protein>
    <recommendedName>
        <fullName evidence="4">Transmembrane protein</fullName>
    </recommendedName>
</protein>
<feature type="signal peptide" evidence="1">
    <location>
        <begin position="1"/>
        <end position="30"/>
    </location>
</feature>
<name>A0A218XJC1_PUNGR</name>
<reference evidence="3" key="1">
    <citation type="journal article" date="2017" name="Plant J.">
        <title>The pomegranate (Punica granatum L.) genome and the genomics of punicalagin biosynthesis.</title>
        <authorList>
            <person name="Qin G."/>
            <person name="Xu C."/>
            <person name="Ming R."/>
            <person name="Tang H."/>
            <person name="Guyot R."/>
            <person name="Kramer E.M."/>
            <person name="Hu Y."/>
            <person name="Yi X."/>
            <person name="Qi Y."/>
            <person name="Xu X."/>
            <person name="Gao Z."/>
            <person name="Pan H."/>
            <person name="Jian J."/>
            <person name="Tian Y."/>
            <person name="Yue Z."/>
            <person name="Xu Y."/>
        </authorList>
    </citation>
    <scope>NUCLEOTIDE SEQUENCE [LARGE SCALE GENOMIC DNA]</scope>
    <source>
        <strain evidence="3">cv. Dabenzi</strain>
    </source>
</reference>
<proteinExistence type="predicted"/>
<gene>
    <name evidence="2" type="ORF">CDL15_Pgr027850</name>
</gene>
<organism evidence="2 3">
    <name type="scientific">Punica granatum</name>
    <name type="common">Pomegranate</name>
    <dbReference type="NCBI Taxonomy" id="22663"/>
    <lineage>
        <taxon>Eukaryota</taxon>
        <taxon>Viridiplantae</taxon>
        <taxon>Streptophyta</taxon>
        <taxon>Embryophyta</taxon>
        <taxon>Tracheophyta</taxon>
        <taxon>Spermatophyta</taxon>
        <taxon>Magnoliopsida</taxon>
        <taxon>eudicotyledons</taxon>
        <taxon>Gunneridae</taxon>
        <taxon>Pentapetalae</taxon>
        <taxon>rosids</taxon>
        <taxon>malvids</taxon>
        <taxon>Myrtales</taxon>
        <taxon>Lythraceae</taxon>
        <taxon>Punica</taxon>
    </lineage>
</organism>
<dbReference type="Proteomes" id="UP000197138">
    <property type="component" value="Unassembled WGS sequence"/>
</dbReference>
<dbReference type="EMBL" id="MTKT01001287">
    <property type="protein sequence ID" value="OWM85063.1"/>
    <property type="molecule type" value="Genomic_DNA"/>
</dbReference>
<feature type="chain" id="PRO_5012239673" description="Transmembrane protein" evidence="1">
    <location>
        <begin position="31"/>
        <end position="69"/>
    </location>
</feature>
<comment type="caution">
    <text evidence="2">The sequence shown here is derived from an EMBL/GenBank/DDBJ whole genome shotgun (WGS) entry which is preliminary data.</text>
</comment>